<feature type="compositionally biased region" description="Low complexity" evidence="1">
    <location>
        <begin position="107"/>
        <end position="122"/>
    </location>
</feature>
<gene>
    <name evidence="2" type="ORF">KI387_036429</name>
</gene>
<dbReference type="AlphaFoldDB" id="A0AA38FTJ5"/>
<evidence type="ECO:0000256" key="1">
    <source>
        <dbReference type="SAM" id="MobiDB-lite"/>
    </source>
</evidence>
<dbReference type="EMBL" id="JAHRHJ020000007">
    <property type="protein sequence ID" value="KAH9308518.1"/>
    <property type="molecule type" value="Genomic_DNA"/>
</dbReference>
<keyword evidence="3" id="KW-1185">Reference proteome</keyword>
<proteinExistence type="predicted"/>
<accession>A0AA38FTJ5</accession>
<evidence type="ECO:0000313" key="2">
    <source>
        <dbReference type="EMBL" id="KAH9308518.1"/>
    </source>
</evidence>
<protein>
    <submittedName>
        <fullName evidence="2">Uncharacterized protein</fullName>
    </submittedName>
</protein>
<evidence type="ECO:0000313" key="3">
    <source>
        <dbReference type="Proteomes" id="UP000824469"/>
    </source>
</evidence>
<sequence length="153" mass="16629">MKKIPLMMKPSEEVGVTEQMVVRTDFVAAEEEQKGVADQQSICSEYSVHVGTLFEGNADPIQIAKISHEGQQEVGEAAPNPKEEEHIPAVGEKSADPKALSTKQVIEEPSVLLSISSLSSSSTEEEFDPSNSMLEDKRNRGDQVADQENAMGE</sequence>
<feature type="compositionally biased region" description="Basic and acidic residues" evidence="1">
    <location>
        <begin position="134"/>
        <end position="143"/>
    </location>
</feature>
<organism evidence="2 3">
    <name type="scientific">Taxus chinensis</name>
    <name type="common">Chinese yew</name>
    <name type="synonym">Taxus wallichiana var. chinensis</name>
    <dbReference type="NCBI Taxonomy" id="29808"/>
    <lineage>
        <taxon>Eukaryota</taxon>
        <taxon>Viridiplantae</taxon>
        <taxon>Streptophyta</taxon>
        <taxon>Embryophyta</taxon>
        <taxon>Tracheophyta</taxon>
        <taxon>Spermatophyta</taxon>
        <taxon>Pinopsida</taxon>
        <taxon>Pinidae</taxon>
        <taxon>Conifers II</taxon>
        <taxon>Cupressales</taxon>
        <taxon>Taxaceae</taxon>
        <taxon>Taxus</taxon>
    </lineage>
</organism>
<dbReference type="Proteomes" id="UP000824469">
    <property type="component" value="Unassembled WGS sequence"/>
</dbReference>
<comment type="caution">
    <text evidence="2">The sequence shown here is derived from an EMBL/GenBank/DDBJ whole genome shotgun (WGS) entry which is preliminary data.</text>
</comment>
<feature type="non-terminal residue" evidence="2">
    <location>
        <position position="153"/>
    </location>
</feature>
<feature type="region of interest" description="Disordered" evidence="1">
    <location>
        <begin position="68"/>
        <end position="153"/>
    </location>
</feature>
<reference evidence="2 3" key="1">
    <citation type="journal article" date="2021" name="Nat. Plants">
        <title>The Taxus genome provides insights into paclitaxel biosynthesis.</title>
        <authorList>
            <person name="Xiong X."/>
            <person name="Gou J."/>
            <person name="Liao Q."/>
            <person name="Li Y."/>
            <person name="Zhou Q."/>
            <person name="Bi G."/>
            <person name="Li C."/>
            <person name="Du R."/>
            <person name="Wang X."/>
            <person name="Sun T."/>
            <person name="Guo L."/>
            <person name="Liang H."/>
            <person name="Lu P."/>
            <person name="Wu Y."/>
            <person name="Zhang Z."/>
            <person name="Ro D.K."/>
            <person name="Shang Y."/>
            <person name="Huang S."/>
            <person name="Yan J."/>
        </authorList>
    </citation>
    <scope>NUCLEOTIDE SEQUENCE [LARGE SCALE GENOMIC DNA]</scope>
    <source>
        <strain evidence="2">Ta-2019</strain>
    </source>
</reference>
<name>A0AA38FTJ5_TAXCH</name>